<keyword evidence="1" id="KW-0472">Membrane</keyword>
<dbReference type="RefSeq" id="WP_344911086.1">
    <property type="nucleotide sequence ID" value="NZ_BAABDL010000053.1"/>
</dbReference>
<sequence>MSLVQIILIGVVATMLITLIKSYQPTFALILLIVTSLFLFYFILIPLGEIIDLIRTLFNRFRLDTIYLETVFQVIGIAYLTELGSQLTNDAGLNSIASKIELVGKISILFVSIPVLTAIIETIIHLIPY</sequence>
<feature type="transmembrane region" description="Helical" evidence="1">
    <location>
        <begin position="106"/>
        <end position="127"/>
    </location>
</feature>
<reference evidence="3" key="1">
    <citation type="journal article" date="2019" name="Int. J. Syst. Evol. Microbiol.">
        <title>The Global Catalogue of Microorganisms (GCM) 10K type strain sequencing project: providing services to taxonomists for standard genome sequencing and annotation.</title>
        <authorList>
            <consortium name="The Broad Institute Genomics Platform"/>
            <consortium name="The Broad Institute Genome Sequencing Center for Infectious Disease"/>
            <person name="Wu L."/>
            <person name="Ma J."/>
        </authorList>
    </citation>
    <scope>NUCLEOTIDE SEQUENCE [LARGE SCALE GENOMIC DNA]</scope>
    <source>
        <strain evidence="3">JCM 17250</strain>
    </source>
</reference>
<comment type="caution">
    <text evidence="2">The sequence shown here is derived from an EMBL/GenBank/DDBJ whole genome shotgun (WGS) entry which is preliminary data.</text>
</comment>
<keyword evidence="1" id="KW-1133">Transmembrane helix</keyword>
<dbReference type="NCBIfam" id="TIGR02849">
    <property type="entry name" value="spore_III_AD"/>
    <property type="match status" value="1"/>
</dbReference>
<organism evidence="2 3">
    <name type="scientific">Amphibacillus indicireducens</name>
    <dbReference type="NCBI Taxonomy" id="1076330"/>
    <lineage>
        <taxon>Bacteria</taxon>
        <taxon>Bacillati</taxon>
        <taxon>Bacillota</taxon>
        <taxon>Bacilli</taxon>
        <taxon>Bacillales</taxon>
        <taxon>Bacillaceae</taxon>
        <taxon>Amphibacillus</taxon>
    </lineage>
</organism>
<gene>
    <name evidence="2" type="primary">spoIIIAD</name>
    <name evidence="2" type="ORF">GCM10022410_10550</name>
</gene>
<evidence type="ECO:0000313" key="3">
    <source>
        <dbReference type="Proteomes" id="UP001501734"/>
    </source>
</evidence>
<dbReference type="InterPro" id="IPR025664">
    <property type="entry name" value="Spore_III_AC/AD"/>
</dbReference>
<protein>
    <submittedName>
        <fullName evidence="2">Stage III sporulation protein AD</fullName>
    </submittedName>
</protein>
<feature type="transmembrane region" description="Helical" evidence="1">
    <location>
        <begin position="7"/>
        <end position="23"/>
    </location>
</feature>
<dbReference type="InterPro" id="IPR014211">
    <property type="entry name" value="Spore_III_AD"/>
</dbReference>
<dbReference type="EMBL" id="BAABDL010000053">
    <property type="protein sequence ID" value="GAA4065995.1"/>
    <property type="molecule type" value="Genomic_DNA"/>
</dbReference>
<dbReference type="Proteomes" id="UP001501734">
    <property type="component" value="Unassembled WGS sequence"/>
</dbReference>
<evidence type="ECO:0000256" key="1">
    <source>
        <dbReference type="SAM" id="Phobius"/>
    </source>
</evidence>
<proteinExistence type="predicted"/>
<keyword evidence="1" id="KW-0812">Transmembrane</keyword>
<feature type="transmembrane region" description="Helical" evidence="1">
    <location>
        <begin position="29"/>
        <end position="54"/>
    </location>
</feature>
<keyword evidence="3" id="KW-1185">Reference proteome</keyword>
<name>A0ABP7VFS9_9BACI</name>
<evidence type="ECO:0000313" key="2">
    <source>
        <dbReference type="EMBL" id="GAA4065995.1"/>
    </source>
</evidence>
<dbReference type="Pfam" id="PF06686">
    <property type="entry name" value="SpoIIIAC"/>
    <property type="match status" value="2"/>
</dbReference>
<accession>A0ABP7VFS9</accession>